<sequence>MRHLRLCLLFKGKNLRFFKVDGSPWAMNIGFDPALEPTSTLVEAQQRFQWIALDSIPLQGYQAPEAWEVRPQMRTSSFKEGVSITGYTGHMISFRVKSSFFAIYGRNKRVHVPACAPSPEGTYFQIQRDIPLDLTCEIPIKWED</sequence>
<name>A0A250XNM3_9CHLO</name>
<proteinExistence type="predicted"/>
<accession>A0A250XNM3</accession>
<dbReference type="AlphaFoldDB" id="A0A250XNM3"/>
<dbReference type="EMBL" id="BEGY01000124">
    <property type="protein sequence ID" value="GAX84400.1"/>
    <property type="molecule type" value="Genomic_DNA"/>
</dbReference>
<keyword evidence="2" id="KW-1185">Reference proteome</keyword>
<gene>
    <name evidence="1" type="ORF">CEUSTIGMA_g11822.t1</name>
</gene>
<dbReference type="OrthoDB" id="9992119at2759"/>
<comment type="caution">
    <text evidence="1">The sequence shown here is derived from an EMBL/GenBank/DDBJ whole genome shotgun (WGS) entry which is preliminary data.</text>
</comment>
<dbReference type="Proteomes" id="UP000232323">
    <property type="component" value="Unassembled WGS sequence"/>
</dbReference>
<reference evidence="1 2" key="1">
    <citation type="submission" date="2017-08" db="EMBL/GenBank/DDBJ databases">
        <title>Acidophilic green algal genome provides insights into adaptation to an acidic environment.</title>
        <authorList>
            <person name="Hirooka S."/>
            <person name="Hirose Y."/>
            <person name="Kanesaki Y."/>
            <person name="Higuchi S."/>
            <person name="Fujiwara T."/>
            <person name="Onuma R."/>
            <person name="Era A."/>
            <person name="Ohbayashi R."/>
            <person name="Uzuka A."/>
            <person name="Nozaki H."/>
            <person name="Yoshikawa H."/>
            <person name="Miyagishima S.Y."/>
        </authorList>
    </citation>
    <scope>NUCLEOTIDE SEQUENCE [LARGE SCALE GENOMIC DNA]</scope>
    <source>
        <strain evidence="1 2">NIES-2499</strain>
    </source>
</reference>
<evidence type="ECO:0000313" key="2">
    <source>
        <dbReference type="Proteomes" id="UP000232323"/>
    </source>
</evidence>
<evidence type="ECO:0000313" key="1">
    <source>
        <dbReference type="EMBL" id="GAX84400.1"/>
    </source>
</evidence>
<organism evidence="1 2">
    <name type="scientific">Chlamydomonas eustigma</name>
    <dbReference type="NCBI Taxonomy" id="1157962"/>
    <lineage>
        <taxon>Eukaryota</taxon>
        <taxon>Viridiplantae</taxon>
        <taxon>Chlorophyta</taxon>
        <taxon>core chlorophytes</taxon>
        <taxon>Chlorophyceae</taxon>
        <taxon>CS clade</taxon>
        <taxon>Chlamydomonadales</taxon>
        <taxon>Chlamydomonadaceae</taxon>
        <taxon>Chlamydomonas</taxon>
    </lineage>
</organism>
<protein>
    <submittedName>
        <fullName evidence="1">Uncharacterized protein</fullName>
    </submittedName>
</protein>